<organism evidence="2 3">
    <name type="scientific">Cellulomonas hominis</name>
    <dbReference type="NCBI Taxonomy" id="156981"/>
    <lineage>
        <taxon>Bacteria</taxon>
        <taxon>Bacillati</taxon>
        <taxon>Actinomycetota</taxon>
        <taxon>Actinomycetes</taxon>
        <taxon>Micrococcales</taxon>
        <taxon>Cellulomonadaceae</taxon>
        <taxon>Cellulomonas</taxon>
    </lineage>
</organism>
<proteinExistence type="predicted"/>
<protein>
    <submittedName>
        <fullName evidence="2">DUF624 domain-containing protein</fullName>
    </submittedName>
</protein>
<sequence length="232" mass="24273">RVSAARAWADDEVGRGPLSRGAAAVYRVLVLEALLVLTTLPTAVLVVLLDRSAGNLPVFAAALLPVGPAVVAGLAAARAWEVDPDLSPARGFWRAYRRDALGTLAWWAPLLAVLAVLAVNAAHAEVVPGGAALRPAGLVLAALLVVVGGHLAVLQARFAFRLRDAVRIALAEVVPQWRFSLGVLSLLLVGAAVTVLAFDVVTVLLAWAGVLLLHVMARPLVADVTERFTVHV</sequence>
<feature type="transmembrane region" description="Helical" evidence="1">
    <location>
        <begin position="204"/>
        <end position="221"/>
    </location>
</feature>
<keyword evidence="1" id="KW-0472">Membrane</keyword>
<feature type="transmembrane region" description="Helical" evidence="1">
    <location>
        <begin position="179"/>
        <end position="198"/>
    </location>
</feature>
<keyword evidence="1" id="KW-0812">Transmembrane</keyword>
<reference evidence="2 3" key="1">
    <citation type="submission" date="2019-05" db="EMBL/GenBank/DDBJ databases">
        <title>Genome sequence of Cellulomonas hominis strain CS1.</title>
        <authorList>
            <person name="Belmont J."/>
            <person name="Maclea K.S."/>
        </authorList>
    </citation>
    <scope>NUCLEOTIDE SEQUENCE [LARGE SCALE GENOMIC DNA]</scope>
    <source>
        <strain evidence="2 3">CS1</strain>
    </source>
</reference>
<dbReference type="EMBL" id="SZYE01000170">
    <property type="protein sequence ID" value="TKR22546.1"/>
    <property type="molecule type" value="Genomic_DNA"/>
</dbReference>
<keyword evidence="1" id="KW-1133">Transmembrane helix</keyword>
<feature type="transmembrane region" description="Helical" evidence="1">
    <location>
        <begin position="24"/>
        <end position="46"/>
    </location>
</feature>
<name>A0A7Z8JWW6_9CELL</name>
<accession>A0A7Z8JWW6</accession>
<dbReference type="OrthoDB" id="4211860at2"/>
<evidence type="ECO:0000313" key="3">
    <source>
        <dbReference type="Proteomes" id="UP000308121"/>
    </source>
</evidence>
<dbReference type="RefSeq" id="WP_154730625.1">
    <property type="nucleotide sequence ID" value="NZ_SZYE01000170.1"/>
</dbReference>
<feature type="transmembrane region" description="Helical" evidence="1">
    <location>
        <begin position="58"/>
        <end position="80"/>
    </location>
</feature>
<evidence type="ECO:0000256" key="1">
    <source>
        <dbReference type="SAM" id="Phobius"/>
    </source>
</evidence>
<evidence type="ECO:0000313" key="2">
    <source>
        <dbReference type="EMBL" id="TKR22546.1"/>
    </source>
</evidence>
<dbReference type="Proteomes" id="UP000308121">
    <property type="component" value="Unassembled WGS sequence"/>
</dbReference>
<feature type="transmembrane region" description="Helical" evidence="1">
    <location>
        <begin position="136"/>
        <end position="158"/>
    </location>
</feature>
<dbReference type="AlphaFoldDB" id="A0A7Z8JWW6"/>
<feature type="transmembrane region" description="Helical" evidence="1">
    <location>
        <begin position="101"/>
        <end position="124"/>
    </location>
</feature>
<gene>
    <name evidence="2" type="ORF">FA014_15880</name>
</gene>
<feature type="non-terminal residue" evidence="2">
    <location>
        <position position="1"/>
    </location>
</feature>
<comment type="caution">
    <text evidence="2">The sequence shown here is derived from an EMBL/GenBank/DDBJ whole genome shotgun (WGS) entry which is preliminary data.</text>
</comment>